<dbReference type="Proteomes" id="UP001210211">
    <property type="component" value="Unassembled WGS sequence"/>
</dbReference>
<organism evidence="3 4">
    <name type="scientific">Rhynchospora tenuis</name>
    <dbReference type="NCBI Taxonomy" id="198213"/>
    <lineage>
        <taxon>Eukaryota</taxon>
        <taxon>Viridiplantae</taxon>
        <taxon>Streptophyta</taxon>
        <taxon>Embryophyta</taxon>
        <taxon>Tracheophyta</taxon>
        <taxon>Spermatophyta</taxon>
        <taxon>Magnoliopsida</taxon>
        <taxon>Liliopsida</taxon>
        <taxon>Poales</taxon>
        <taxon>Cyperaceae</taxon>
        <taxon>Cyperoideae</taxon>
        <taxon>Rhynchosporeae</taxon>
        <taxon>Rhynchospora</taxon>
    </lineage>
</organism>
<keyword evidence="4" id="KW-1185">Reference proteome</keyword>
<dbReference type="InterPro" id="IPR050942">
    <property type="entry name" value="F-box_BR-signaling"/>
</dbReference>
<evidence type="ECO:0000313" key="4">
    <source>
        <dbReference type="Proteomes" id="UP001210211"/>
    </source>
</evidence>
<dbReference type="EMBL" id="JAMRDG010000001">
    <property type="protein sequence ID" value="KAJ3699652.1"/>
    <property type="molecule type" value="Genomic_DNA"/>
</dbReference>
<reference evidence="3 4" key="1">
    <citation type="journal article" date="2022" name="Cell">
        <title>Repeat-based holocentromeres influence genome architecture and karyotype evolution.</title>
        <authorList>
            <person name="Hofstatter P.G."/>
            <person name="Thangavel G."/>
            <person name="Lux T."/>
            <person name="Neumann P."/>
            <person name="Vondrak T."/>
            <person name="Novak P."/>
            <person name="Zhang M."/>
            <person name="Costa L."/>
            <person name="Castellani M."/>
            <person name="Scott A."/>
            <person name="Toegelov H."/>
            <person name="Fuchs J."/>
            <person name="Mata-Sucre Y."/>
            <person name="Dias Y."/>
            <person name="Vanzela A.L.L."/>
            <person name="Huettel B."/>
            <person name="Almeida C.C.S."/>
            <person name="Simkova H."/>
            <person name="Souza G."/>
            <person name="Pedrosa-Harand A."/>
            <person name="Macas J."/>
            <person name="Mayer K.F.X."/>
            <person name="Houben A."/>
            <person name="Marques A."/>
        </authorList>
    </citation>
    <scope>NUCLEOTIDE SEQUENCE [LARGE SCALE GENOMIC DNA]</scope>
    <source>
        <strain evidence="3">RhyTen1mFocal</strain>
    </source>
</reference>
<accession>A0AAD5ZKM5</accession>
<dbReference type="InterPro" id="IPR005174">
    <property type="entry name" value="KIB1-4_b-propeller"/>
</dbReference>
<name>A0AAD5ZKM5_9POAL</name>
<dbReference type="Pfam" id="PF03478">
    <property type="entry name" value="Beta-prop_KIB1-4"/>
    <property type="match status" value="1"/>
</dbReference>
<feature type="domain" description="KIB1-4 beta-propeller" evidence="2">
    <location>
        <begin position="75"/>
        <end position="335"/>
    </location>
</feature>
<proteinExistence type="predicted"/>
<dbReference type="PANTHER" id="PTHR44259">
    <property type="entry name" value="OS07G0183000 PROTEIN-RELATED"/>
    <property type="match status" value="1"/>
</dbReference>
<evidence type="ECO:0000259" key="1">
    <source>
        <dbReference type="Pfam" id="PF00646"/>
    </source>
</evidence>
<gene>
    <name evidence="3" type="ORF">LUZ61_003357</name>
</gene>
<protein>
    <recommendedName>
        <fullName evidence="5">F-box domain-containing protein</fullName>
    </recommendedName>
</protein>
<evidence type="ECO:0008006" key="5">
    <source>
        <dbReference type="Google" id="ProtNLM"/>
    </source>
</evidence>
<comment type="caution">
    <text evidence="3">The sequence shown here is derived from an EMBL/GenBank/DDBJ whole genome shotgun (WGS) entry which is preliminary data.</text>
</comment>
<evidence type="ECO:0000259" key="2">
    <source>
        <dbReference type="Pfam" id="PF03478"/>
    </source>
</evidence>
<dbReference type="InterPro" id="IPR001810">
    <property type="entry name" value="F-box_dom"/>
</dbReference>
<evidence type="ECO:0000313" key="3">
    <source>
        <dbReference type="EMBL" id="KAJ3699652.1"/>
    </source>
</evidence>
<dbReference type="AlphaFoldDB" id="A0AAD5ZKM5"/>
<feature type="domain" description="F-box" evidence="1">
    <location>
        <begin position="4"/>
        <end position="39"/>
    </location>
</feature>
<dbReference type="Pfam" id="PF00646">
    <property type="entry name" value="F-box"/>
    <property type="match status" value="1"/>
</dbReference>
<sequence length="378" mass="43072">MVVWADIPSDLLNSISNRFDIVSRLRLSTVCTSWASAIRCDLPALPSFHPDQPIPWLFVRVEPSTSNPDHSDFTFYNLNTSTLYCIPSPTPYPLVHGARWLGSNNGWLAFISQQHQFHLISPLTGAHLLLPSIKLPDGFQGVLADYWVMVAWKTCMKVILCQEPDRSSASHSGILVLALFWPHGLAMWKDSGKKWTWLNLKTRYNDAIVYDGKIYAVGHEFLHCWELTSSSLRASIWNILTISNRMPKHHANYLVEFGDKLLMICRNKEWGSHSHRMSVYELTFYQSGIHWRNVESIGDHTMFLGKGYSSVASTIGLDGAQGNCIYYVDDDYFYCLIGVQPPHSFNDSGVQNLKKKTYEKFSVDNSPPATWFWPCDVK</sequence>